<feature type="region of interest" description="Disordered" evidence="1">
    <location>
        <begin position="1"/>
        <end position="26"/>
    </location>
</feature>
<feature type="compositionally biased region" description="Basic and acidic residues" evidence="1">
    <location>
        <begin position="10"/>
        <end position="26"/>
    </location>
</feature>
<feature type="region of interest" description="Disordered" evidence="1">
    <location>
        <begin position="65"/>
        <end position="100"/>
    </location>
</feature>
<reference evidence="2" key="1">
    <citation type="submission" date="2019-04" db="EMBL/GenBank/DDBJ databases">
        <title>Genome assembly of Zosterops borbonicus 15179.</title>
        <authorList>
            <person name="Leroy T."/>
            <person name="Anselmetti Y."/>
            <person name="Tilak M.-K."/>
            <person name="Nabholz B."/>
        </authorList>
    </citation>
    <scope>NUCLEOTIDE SEQUENCE</scope>
    <source>
        <strain evidence="2">HGM_15179</strain>
        <tissue evidence="2">Muscle</tissue>
    </source>
</reference>
<organism evidence="2 3">
    <name type="scientific">Zosterops borbonicus</name>
    <dbReference type="NCBI Taxonomy" id="364589"/>
    <lineage>
        <taxon>Eukaryota</taxon>
        <taxon>Metazoa</taxon>
        <taxon>Chordata</taxon>
        <taxon>Craniata</taxon>
        <taxon>Vertebrata</taxon>
        <taxon>Euteleostomi</taxon>
        <taxon>Archelosauria</taxon>
        <taxon>Archosauria</taxon>
        <taxon>Dinosauria</taxon>
        <taxon>Saurischia</taxon>
        <taxon>Theropoda</taxon>
        <taxon>Coelurosauria</taxon>
        <taxon>Aves</taxon>
        <taxon>Neognathae</taxon>
        <taxon>Neoaves</taxon>
        <taxon>Telluraves</taxon>
        <taxon>Australaves</taxon>
        <taxon>Passeriformes</taxon>
        <taxon>Sylvioidea</taxon>
        <taxon>Zosteropidae</taxon>
        <taxon>Zosterops</taxon>
    </lineage>
</organism>
<dbReference type="AlphaFoldDB" id="A0A8K1LIK0"/>
<gene>
    <name evidence="2" type="ORF">HGM15179_012161</name>
</gene>
<dbReference type="EMBL" id="SWJQ01000396">
    <property type="protein sequence ID" value="TRZ14943.1"/>
    <property type="molecule type" value="Genomic_DNA"/>
</dbReference>
<sequence>MTTKLIQLVNDKKESEQERVNNPEKENELLEKNYDKLCEHMGHEVKQERLADDKVEMAEEISQKTEKLSHLSEEQLADQTSITSGNEREITEELEPEGSE</sequence>
<evidence type="ECO:0000313" key="2">
    <source>
        <dbReference type="EMBL" id="TRZ14943.1"/>
    </source>
</evidence>
<evidence type="ECO:0000256" key="1">
    <source>
        <dbReference type="SAM" id="MobiDB-lite"/>
    </source>
</evidence>
<name>A0A8K1LIK0_9PASS</name>
<dbReference type="Proteomes" id="UP000796761">
    <property type="component" value="Unassembled WGS sequence"/>
</dbReference>
<accession>A0A8K1LIK0</accession>
<evidence type="ECO:0000313" key="3">
    <source>
        <dbReference type="Proteomes" id="UP000796761"/>
    </source>
</evidence>
<comment type="caution">
    <text evidence="2">The sequence shown here is derived from an EMBL/GenBank/DDBJ whole genome shotgun (WGS) entry which is preliminary data.</text>
</comment>
<proteinExistence type="predicted"/>
<protein>
    <submittedName>
        <fullName evidence="2">Uncharacterized protein</fullName>
    </submittedName>
</protein>
<keyword evidence="3" id="KW-1185">Reference proteome</keyword>